<sequence length="467" mass="48441">MKDVIALTPKMPDSWAVVAGLYAGGPDVEAAGVNGGAVVQLRTADGRPLVAVEAPLLVHVAGEAERLLGDGVGAPPVPYWWTEVRASTAVPEAAPLAGSVAGRLRMLLGGAVWPAEAASLDVVAVPPGTGVTGITEAGLAVDVLTGSTAVVLVDRPVVPLNAWMSEILRTVAAAGLALQIVTPPHVRLTLPLRTALAGAPNRWVVQDSGNLYYDGLSGAELCWQDGTFTPVRTETGEGRVAEVFADASPATDRQLIVSFRVLHENVTDDLVLGGALRTAWTALTGTGPAGWGTAEPVNLPWSTDQLTALARERSPEPTHLLAVGHPGRPALATLRVSRTEGGVAEDVILTLGYGPDETPPLDAVEPLARTLATEHGLTSMLASLRRARRDLTVPPRFEAPPIPVSFTLGGADVRAAGLDHALRPPLDLSPVRLGTAVHYPLGDGTDAQAWTVLQRLSAHLKAVPAAG</sequence>
<organism evidence="1 2">
    <name type="scientific">Streptomyces luteoverticillatus</name>
    <name type="common">Streptoverticillium luteoverticillatus</name>
    <dbReference type="NCBI Taxonomy" id="66425"/>
    <lineage>
        <taxon>Bacteria</taxon>
        <taxon>Bacillati</taxon>
        <taxon>Actinomycetota</taxon>
        <taxon>Actinomycetes</taxon>
        <taxon>Kitasatosporales</taxon>
        <taxon>Streptomycetaceae</taxon>
        <taxon>Streptomyces</taxon>
    </lineage>
</organism>
<dbReference type="OrthoDB" id="5103427at2"/>
<dbReference type="EMBL" id="CP034587">
    <property type="protein sequence ID" value="AZQ73332.1"/>
    <property type="molecule type" value="Genomic_DNA"/>
</dbReference>
<evidence type="ECO:0000313" key="1">
    <source>
        <dbReference type="EMBL" id="AZQ73332.1"/>
    </source>
</evidence>
<protein>
    <submittedName>
        <fullName evidence="1">Uncharacterized protein</fullName>
    </submittedName>
</protein>
<proteinExistence type="predicted"/>
<evidence type="ECO:0000313" key="2">
    <source>
        <dbReference type="Proteomes" id="UP000267900"/>
    </source>
</evidence>
<dbReference type="AlphaFoldDB" id="A0A3S9PLY2"/>
<reference evidence="1 2" key="1">
    <citation type="submission" date="2018-12" db="EMBL/GenBank/DDBJ databases">
        <title>The whole draft genome of Streptomyce luteoverticillatus CGMCC 15060.</title>
        <authorList>
            <person name="Feng Z."/>
            <person name="Chen G."/>
            <person name="Zhang J."/>
            <person name="Zhu H."/>
            <person name="Yu X."/>
            <person name="Zhang W."/>
            <person name="Zhang X."/>
        </authorList>
    </citation>
    <scope>NUCLEOTIDE SEQUENCE [LARGE SCALE GENOMIC DNA]</scope>
    <source>
        <strain evidence="1 2">CGMCC 15060</strain>
    </source>
</reference>
<gene>
    <name evidence="1" type="ORF">EKH77_20820</name>
</gene>
<accession>A0A3S9PLY2</accession>
<keyword evidence="2" id="KW-1185">Reference proteome</keyword>
<dbReference type="Pfam" id="PF19674">
    <property type="entry name" value="DUF6177"/>
    <property type="match status" value="1"/>
</dbReference>
<dbReference type="Proteomes" id="UP000267900">
    <property type="component" value="Chromosome"/>
</dbReference>
<dbReference type="RefSeq" id="WP_126915847.1">
    <property type="nucleotide sequence ID" value="NZ_CP034587.1"/>
</dbReference>
<name>A0A3S9PLY2_STRLT</name>
<dbReference type="InterPro" id="IPR046175">
    <property type="entry name" value="DUF6177"/>
</dbReference>